<dbReference type="InterPro" id="IPR036465">
    <property type="entry name" value="vWFA_dom_sf"/>
</dbReference>
<accession>A0ABQ5LI80</accession>
<feature type="domain" description="VWFA" evidence="1">
    <location>
        <begin position="139"/>
        <end position="406"/>
    </location>
</feature>
<name>A0ABQ5LI80_9GAMM</name>
<organism evidence="2 3">
    <name type="scientific">Pragia fontium</name>
    <dbReference type="NCBI Taxonomy" id="82985"/>
    <lineage>
        <taxon>Bacteria</taxon>
        <taxon>Pseudomonadati</taxon>
        <taxon>Pseudomonadota</taxon>
        <taxon>Gammaproteobacteria</taxon>
        <taxon>Enterobacterales</taxon>
        <taxon>Budviciaceae</taxon>
        <taxon>Pragia</taxon>
    </lineage>
</organism>
<dbReference type="InterPro" id="IPR002035">
    <property type="entry name" value="VWF_A"/>
</dbReference>
<sequence>MFVLLGGFLLGMVAFGFEGSRFVMERARLSDAMEQAALALSAEDNGNLTAEARSRNQYLATQYFKRYMRNEKSVSSPNISVSGVINVPGSNGNVQYVEYRVDAVTTHDSWFSSTYFPSFNKVVEVGDNGASRKYRSNIDVVFATDFSGSMTDQMPGSGGNSKITELKRIVLKLSDELYNYNVNNKVGFVPFNWGTSRDGRCKIALSTNPRLNIIDEYDLRRLDGREGAVVDYAATVNAIPNDPINGIDVPLSSVHPRSNWACLLTSVSHEVELTSSKSQLSAINSMTAGGGTFVSSGILRAAQVLSKSTAAKRVLVIVSDGEDDPNVKLTTNLINAGMCEKIKQVMATRYSVGKIAFVGVGYKPSTDWTKCVGVSNFYVSQNIAQLEEDLRRAVFEEVGHNTLKRF</sequence>
<gene>
    <name evidence="2" type="ORF">SOASR032_18840</name>
</gene>
<proteinExistence type="predicted"/>
<keyword evidence="3" id="KW-1185">Reference proteome</keyword>
<dbReference type="Pfam" id="PF13400">
    <property type="entry name" value="Tad"/>
    <property type="match status" value="1"/>
</dbReference>
<dbReference type="Proteomes" id="UP001059610">
    <property type="component" value="Unassembled WGS sequence"/>
</dbReference>
<evidence type="ECO:0000259" key="1">
    <source>
        <dbReference type="PROSITE" id="PS50234"/>
    </source>
</evidence>
<dbReference type="Gene3D" id="3.40.50.410">
    <property type="entry name" value="von Willebrand factor, type A domain"/>
    <property type="match status" value="1"/>
</dbReference>
<comment type="caution">
    <text evidence="2">The sequence shown here is derived from an EMBL/GenBank/DDBJ whole genome shotgun (WGS) entry which is preliminary data.</text>
</comment>
<evidence type="ECO:0000313" key="3">
    <source>
        <dbReference type="Proteomes" id="UP001059610"/>
    </source>
</evidence>
<dbReference type="SUPFAM" id="SSF53300">
    <property type="entry name" value="vWA-like"/>
    <property type="match status" value="1"/>
</dbReference>
<dbReference type="PROSITE" id="PS50234">
    <property type="entry name" value="VWFA"/>
    <property type="match status" value="1"/>
</dbReference>
<reference evidence="2" key="1">
    <citation type="submission" date="2022-06" db="EMBL/GenBank/DDBJ databases">
        <title>Draft genome sequences of Pragia fontium str. JCM24417.</title>
        <authorList>
            <person name="Wakabayashi Y."/>
            <person name="Kojima K."/>
        </authorList>
    </citation>
    <scope>NUCLEOTIDE SEQUENCE</scope>
    <source>
        <strain evidence="2">JCM 24417</strain>
    </source>
</reference>
<evidence type="ECO:0000313" key="2">
    <source>
        <dbReference type="EMBL" id="GKX63315.1"/>
    </source>
</evidence>
<dbReference type="EMBL" id="BRLJ01000004">
    <property type="protein sequence ID" value="GKX63315.1"/>
    <property type="molecule type" value="Genomic_DNA"/>
</dbReference>
<dbReference type="RefSeq" id="WP_232036581.1">
    <property type="nucleotide sequence ID" value="NZ_LR134531.1"/>
</dbReference>
<dbReference type="InterPro" id="IPR028087">
    <property type="entry name" value="Tad_N"/>
</dbReference>
<protein>
    <recommendedName>
        <fullName evidence="1">VWFA domain-containing protein</fullName>
    </recommendedName>
</protein>